<evidence type="ECO:0000259" key="6">
    <source>
        <dbReference type="Pfam" id="PF01266"/>
    </source>
</evidence>
<name>A0ABM0MUT1_SACKO</name>
<evidence type="ECO:0000256" key="4">
    <source>
        <dbReference type="ARBA" id="ARBA00022827"/>
    </source>
</evidence>
<dbReference type="Gene3D" id="3.50.50.60">
    <property type="entry name" value="FAD/NAD(P)-binding domain"/>
    <property type="match status" value="2"/>
</dbReference>
<dbReference type="SUPFAM" id="SSF51905">
    <property type="entry name" value="FAD/NAD(P)-binding domain"/>
    <property type="match status" value="1"/>
</dbReference>
<feature type="domain" description="FAD dependent oxidoreductase" evidence="6">
    <location>
        <begin position="7"/>
        <end position="386"/>
    </location>
</feature>
<comment type="cofactor">
    <cofactor evidence="1">
        <name>FAD</name>
        <dbReference type="ChEBI" id="CHEBI:57692"/>
    </cofactor>
</comment>
<evidence type="ECO:0000256" key="1">
    <source>
        <dbReference type="ARBA" id="ARBA00001974"/>
    </source>
</evidence>
<organism evidence="7 8">
    <name type="scientific">Saccoglossus kowalevskii</name>
    <name type="common">Acorn worm</name>
    <dbReference type="NCBI Taxonomy" id="10224"/>
    <lineage>
        <taxon>Eukaryota</taxon>
        <taxon>Metazoa</taxon>
        <taxon>Hemichordata</taxon>
        <taxon>Enteropneusta</taxon>
        <taxon>Harrimaniidae</taxon>
        <taxon>Saccoglossus</taxon>
    </lineage>
</organism>
<protein>
    <submittedName>
        <fullName evidence="8">Uncharacterized protein LOC100372892</fullName>
    </submittedName>
</protein>
<evidence type="ECO:0000313" key="8">
    <source>
        <dbReference type="RefSeq" id="XP_006823772.1"/>
    </source>
</evidence>
<accession>A0ABM0MUT1</accession>
<dbReference type="PANTHER" id="PTHR10961">
    <property type="entry name" value="PEROXISOMAL SARCOSINE OXIDASE"/>
    <property type="match status" value="1"/>
</dbReference>
<sequence>MDEVVYDLCIVGAGLIGSAAARHATIISPAAKICLIGPKEPVNFAENPERTIFSSHYDEGRLAKTMMPDLLWAMLDNRSISRYEGIQQQTGTRFFTDVGFMMISVKEGHQYTSVMKDMAVKFGKKFDILDKTELTERYDYLSMRPNDEAILELNHAGYVSGRKQVLAQQTAARQQGCDIIDDIINHVTECNQSTVDNVLKLTTHKGHIMRARKVLLTTGAFTSFRHLLPPGKELDVTLYSKTQAFAELTPEDAKRLTDMPTIGRKYTKEGNHDLYMLPPIKYPNGKYYLKIGHGAKLNTVLNTEKEVADWFWTEGHASAHKPLLDMMFDIVKGVKPVSTHGGSCVITTTPTGHVYCDMVTPTLGVAVGGNGHGASAADEIGNMAARMIIAGKWDHDLSPDSFRIKGNKKLIIDRQIYSTSVRYRSIIQCDVLPGVKPVSAHGGSCVITTTPTGHVYCDIVTPTLRVAVGGNRHGASAADEIGIMAARMMIAWKLDQVLSPDSFSVKFKNCCDLKEKHAIGSG</sequence>
<keyword evidence="3" id="KW-0285">Flavoprotein</keyword>
<keyword evidence="5" id="KW-0560">Oxidoreductase</keyword>
<proteinExistence type="inferred from homology"/>
<reference evidence="8" key="1">
    <citation type="submission" date="2025-08" db="UniProtKB">
        <authorList>
            <consortium name="RefSeq"/>
        </authorList>
    </citation>
    <scope>IDENTIFICATION</scope>
    <source>
        <tissue evidence="8">Testes</tissue>
    </source>
</reference>
<evidence type="ECO:0000256" key="5">
    <source>
        <dbReference type="ARBA" id="ARBA00023002"/>
    </source>
</evidence>
<dbReference type="Pfam" id="PF01266">
    <property type="entry name" value="DAO"/>
    <property type="match status" value="1"/>
</dbReference>
<dbReference type="RefSeq" id="XP_006823772.1">
    <property type="nucleotide sequence ID" value="XM_006823709.1"/>
</dbReference>
<dbReference type="InterPro" id="IPR006076">
    <property type="entry name" value="FAD-dep_OxRdtase"/>
</dbReference>
<dbReference type="Proteomes" id="UP000694865">
    <property type="component" value="Unplaced"/>
</dbReference>
<keyword evidence="4" id="KW-0274">FAD</keyword>
<evidence type="ECO:0000256" key="2">
    <source>
        <dbReference type="ARBA" id="ARBA00010989"/>
    </source>
</evidence>
<dbReference type="GeneID" id="100372892"/>
<dbReference type="Gene3D" id="3.30.9.10">
    <property type="entry name" value="D-Amino Acid Oxidase, subunit A, domain 2"/>
    <property type="match status" value="2"/>
</dbReference>
<evidence type="ECO:0000313" key="7">
    <source>
        <dbReference type="Proteomes" id="UP000694865"/>
    </source>
</evidence>
<dbReference type="InterPro" id="IPR045170">
    <property type="entry name" value="MTOX"/>
</dbReference>
<comment type="similarity">
    <text evidence="2">Belongs to the MSOX/MTOX family.</text>
</comment>
<dbReference type="PANTHER" id="PTHR10961:SF10">
    <property type="entry name" value="FAD DEPENDENT OXIDOREDUCTASE DOMAIN-CONTAINING PROTEIN"/>
    <property type="match status" value="1"/>
</dbReference>
<keyword evidence="7" id="KW-1185">Reference proteome</keyword>
<evidence type="ECO:0000256" key="3">
    <source>
        <dbReference type="ARBA" id="ARBA00022630"/>
    </source>
</evidence>
<dbReference type="InterPro" id="IPR036188">
    <property type="entry name" value="FAD/NAD-bd_sf"/>
</dbReference>
<gene>
    <name evidence="8" type="primary">LOC100372892</name>
</gene>